<accession>A0A521E945</accession>
<evidence type="ECO:0000256" key="4">
    <source>
        <dbReference type="ARBA" id="ARBA00022989"/>
    </source>
</evidence>
<dbReference type="Pfam" id="PF12704">
    <property type="entry name" value="MacB_PCD"/>
    <property type="match status" value="1"/>
</dbReference>
<dbReference type="RefSeq" id="WP_142455018.1">
    <property type="nucleotide sequence ID" value="NZ_FXTP01000011.1"/>
</dbReference>
<comment type="similarity">
    <text evidence="6">Belongs to the ABC-4 integral membrane protein family.</text>
</comment>
<keyword evidence="2" id="KW-1003">Cell membrane</keyword>
<sequence>MHIAETTKQAYDALKANKLRSFLTLLALVIGVFSVIVSTTAVAVLDNYFKNTMSIMGTDVINVSKTPAVQMGGLSDEIRNRKDIDFVTAEQLEDRMQIGQSMSPDETFGVSEISHNEEETEPNVRVVGSNENYLLNNSYDLEDGRNFTPDDVQYARNVVIIGKDVQDVLFKNEYPVGKEIRFDGKPYRVVGILEAKGQIFGQSFDNFVLIPYTTALNAYGGNRNISIQVRAPAITFIDKTIDELTGILRVIRKVQPGEDNNFEISTNDSLAGTFDSFTGALYMGGFAIGLITLLGAGIGVMNIMLVSVSERTREIGIRKAVGATSKAIVSQFLMETIFICQIGGVIGMILGVGVGNLMAVWIETEPVVPLWSVAGGFFGMLIVGLIFGVYPAYKASRLDPIESLRYE</sequence>
<dbReference type="InterPro" id="IPR003838">
    <property type="entry name" value="ABC3_permease_C"/>
</dbReference>
<dbReference type="GO" id="GO:0005886">
    <property type="term" value="C:plasma membrane"/>
    <property type="evidence" value="ECO:0007669"/>
    <property type="project" value="UniProtKB-SubCell"/>
</dbReference>
<name>A0A521E945_9BACT</name>
<dbReference type="EMBL" id="FXTP01000011">
    <property type="protein sequence ID" value="SMO80456.1"/>
    <property type="molecule type" value="Genomic_DNA"/>
</dbReference>
<evidence type="ECO:0000256" key="6">
    <source>
        <dbReference type="ARBA" id="ARBA00038076"/>
    </source>
</evidence>
<dbReference type="PANTHER" id="PTHR30572">
    <property type="entry name" value="MEMBRANE COMPONENT OF TRANSPORTER-RELATED"/>
    <property type="match status" value="1"/>
</dbReference>
<comment type="subcellular location">
    <subcellularLocation>
        <location evidence="1">Cell membrane</location>
        <topology evidence="1">Multi-pass membrane protein</topology>
    </subcellularLocation>
</comment>
<dbReference type="OrthoDB" id="9770036at2"/>
<evidence type="ECO:0000256" key="7">
    <source>
        <dbReference type="SAM" id="Phobius"/>
    </source>
</evidence>
<feature type="transmembrane region" description="Helical" evidence="7">
    <location>
        <begin position="280"/>
        <end position="308"/>
    </location>
</feature>
<evidence type="ECO:0000256" key="1">
    <source>
        <dbReference type="ARBA" id="ARBA00004651"/>
    </source>
</evidence>
<feature type="transmembrane region" description="Helical" evidence="7">
    <location>
        <begin position="368"/>
        <end position="390"/>
    </location>
</feature>
<organism evidence="10 11">
    <name type="scientific">Gracilimonas mengyeensis</name>
    <dbReference type="NCBI Taxonomy" id="1302730"/>
    <lineage>
        <taxon>Bacteria</taxon>
        <taxon>Pseudomonadati</taxon>
        <taxon>Balneolota</taxon>
        <taxon>Balneolia</taxon>
        <taxon>Balneolales</taxon>
        <taxon>Balneolaceae</taxon>
        <taxon>Gracilimonas</taxon>
    </lineage>
</organism>
<protein>
    <submittedName>
        <fullName evidence="10">Putative ABC transport system permease protein</fullName>
    </submittedName>
</protein>
<keyword evidence="4 7" id="KW-1133">Transmembrane helix</keyword>
<dbReference type="GO" id="GO:0022857">
    <property type="term" value="F:transmembrane transporter activity"/>
    <property type="evidence" value="ECO:0007669"/>
    <property type="project" value="TreeGrafter"/>
</dbReference>
<feature type="transmembrane region" description="Helical" evidence="7">
    <location>
        <begin position="336"/>
        <end position="362"/>
    </location>
</feature>
<evidence type="ECO:0000256" key="2">
    <source>
        <dbReference type="ARBA" id="ARBA00022475"/>
    </source>
</evidence>
<dbReference type="Pfam" id="PF02687">
    <property type="entry name" value="FtsX"/>
    <property type="match status" value="1"/>
</dbReference>
<dbReference type="PANTHER" id="PTHR30572:SF4">
    <property type="entry name" value="ABC TRANSPORTER PERMEASE YTRF"/>
    <property type="match status" value="1"/>
</dbReference>
<evidence type="ECO:0000256" key="3">
    <source>
        <dbReference type="ARBA" id="ARBA00022692"/>
    </source>
</evidence>
<feature type="transmembrane region" description="Helical" evidence="7">
    <location>
        <begin position="21"/>
        <end position="45"/>
    </location>
</feature>
<evidence type="ECO:0000313" key="10">
    <source>
        <dbReference type="EMBL" id="SMO80456.1"/>
    </source>
</evidence>
<proteinExistence type="inferred from homology"/>
<reference evidence="10 11" key="1">
    <citation type="submission" date="2017-05" db="EMBL/GenBank/DDBJ databases">
        <authorList>
            <person name="Varghese N."/>
            <person name="Submissions S."/>
        </authorList>
    </citation>
    <scope>NUCLEOTIDE SEQUENCE [LARGE SCALE GENOMIC DNA]</scope>
    <source>
        <strain evidence="10 11">DSM 21985</strain>
    </source>
</reference>
<evidence type="ECO:0000313" key="11">
    <source>
        <dbReference type="Proteomes" id="UP000317557"/>
    </source>
</evidence>
<evidence type="ECO:0000259" key="8">
    <source>
        <dbReference type="Pfam" id="PF02687"/>
    </source>
</evidence>
<keyword evidence="11" id="KW-1185">Reference proteome</keyword>
<gene>
    <name evidence="10" type="ORF">SAMN06265219_11119</name>
</gene>
<feature type="domain" description="MacB-like periplasmic core" evidence="9">
    <location>
        <begin position="21"/>
        <end position="233"/>
    </location>
</feature>
<evidence type="ECO:0000259" key="9">
    <source>
        <dbReference type="Pfam" id="PF12704"/>
    </source>
</evidence>
<dbReference type="InterPro" id="IPR025857">
    <property type="entry name" value="MacB_PCD"/>
</dbReference>
<dbReference type="Proteomes" id="UP000317557">
    <property type="component" value="Unassembled WGS sequence"/>
</dbReference>
<feature type="domain" description="ABC3 transporter permease C-terminal" evidence="8">
    <location>
        <begin position="287"/>
        <end position="400"/>
    </location>
</feature>
<dbReference type="AlphaFoldDB" id="A0A521E945"/>
<keyword evidence="3 7" id="KW-0812">Transmembrane</keyword>
<evidence type="ECO:0000256" key="5">
    <source>
        <dbReference type="ARBA" id="ARBA00023136"/>
    </source>
</evidence>
<dbReference type="InterPro" id="IPR050250">
    <property type="entry name" value="Macrolide_Exporter_MacB"/>
</dbReference>
<keyword evidence="5 7" id="KW-0472">Membrane</keyword>